<dbReference type="Pfam" id="PF01184">
    <property type="entry name" value="Gpr1_Fun34_YaaH"/>
    <property type="match status" value="1"/>
</dbReference>
<evidence type="ECO:0000313" key="8">
    <source>
        <dbReference type="Proteomes" id="UP000232875"/>
    </source>
</evidence>
<feature type="transmembrane region" description="Helical" evidence="6">
    <location>
        <begin position="149"/>
        <end position="167"/>
    </location>
</feature>
<evidence type="ECO:0000313" key="7">
    <source>
        <dbReference type="EMBL" id="PKI82358.1"/>
    </source>
</evidence>
<dbReference type="Proteomes" id="UP000232875">
    <property type="component" value="Unassembled WGS sequence"/>
</dbReference>
<name>A0A2N1J721_9BASI</name>
<dbReference type="InterPro" id="IPR051633">
    <property type="entry name" value="AceTr"/>
</dbReference>
<evidence type="ECO:0000256" key="4">
    <source>
        <dbReference type="ARBA" id="ARBA00022989"/>
    </source>
</evidence>
<dbReference type="PANTHER" id="PTHR31123">
    <property type="entry name" value="ACCUMULATION OF DYADS PROTEIN 2-RELATED"/>
    <property type="match status" value="1"/>
</dbReference>
<reference evidence="7 8" key="1">
    <citation type="submission" date="2017-10" db="EMBL/GenBank/DDBJ databases">
        <title>A novel species of cold-tolerant Malassezia isolated from bats.</title>
        <authorList>
            <person name="Lorch J.M."/>
            <person name="Palmer J.M."/>
            <person name="Vanderwolf K.J."/>
            <person name="Schmidt K.Z."/>
            <person name="Verant M.L."/>
            <person name="Weller T.J."/>
            <person name="Blehert D.S."/>
        </authorList>
    </citation>
    <scope>NUCLEOTIDE SEQUENCE [LARGE SCALE GENOMIC DNA]</scope>
    <source>
        <strain evidence="7 8">NWHC:44797-103</strain>
    </source>
</reference>
<dbReference type="EMBL" id="KZ454996">
    <property type="protein sequence ID" value="PKI82358.1"/>
    <property type="molecule type" value="Genomic_DNA"/>
</dbReference>
<feature type="transmembrane region" description="Helical" evidence="6">
    <location>
        <begin position="187"/>
        <end position="210"/>
    </location>
</feature>
<feature type="transmembrane region" description="Helical" evidence="6">
    <location>
        <begin position="93"/>
        <end position="113"/>
    </location>
</feature>
<evidence type="ECO:0000256" key="5">
    <source>
        <dbReference type="ARBA" id="ARBA00023136"/>
    </source>
</evidence>
<gene>
    <name evidence="7" type="ORF">MVES_003770</name>
</gene>
<keyword evidence="8" id="KW-1185">Reference proteome</keyword>
<evidence type="ECO:0000256" key="2">
    <source>
        <dbReference type="ARBA" id="ARBA00005587"/>
    </source>
</evidence>
<dbReference type="STRING" id="2020962.A0A2N1J721"/>
<feature type="transmembrane region" description="Helical" evidence="6">
    <location>
        <begin position="241"/>
        <end position="263"/>
    </location>
</feature>
<dbReference type="InterPro" id="IPR000791">
    <property type="entry name" value="Gpr1/Fun34/SatP-like"/>
</dbReference>
<keyword evidence="5 6" id="KW-0472">Membrane</keyword>
<keyword evidence="3 6" id="KW-0812">Transmembrane</keyword>
<sequence>MSKNEILSCDTVTATLSSDQDYDCGMSLFDRKTQSMSPEEKHTAVKAARFGYGPLAALGPSAAQHLHSAYSKDVQPSLCCHAHKRKFANAAPLGFCAFALSIFLVSLIDIGTLGLNDPSFMICIGIAYGGLIQVLVGMWSIASCNTFDAVTFTSYGAYWISYAILLISGPSGVQQTVFSKKETTKDLLHTVGLYMFSWFIFTTLMLLCTLKSTLPSFMLFLCLDLNYLFLGLAYVRNDGELAQTVLLHIAGAFGIGAACSAWYSAFVGVADKSNSFIILPALTFPWAYQAESYDEEKIEHGA</sequence>
<keyword evidence="4 6" id="KW-1133">Transmembrane helix</keyword>
<proteinExistence type="inferred from homology"/>
<evidence type="ECO:0000256" key="1">
    <source>
        <dbReference type="ARBA" id="ARBA00004141"/>
    </source>
</evidence>
<dbReference type="OrthoDB" id="3648309at2759"/>
<feature type="transmembrane region" description="Helical" evidence="6">
    <location>
        <begin position="119"/>
        <end position="142"/>
    </location>
</feature>
<organism evidence="7 8">
    <name type="scientific">Malassezia vespertilionis</name>
    <dbReference type="NCBI Taxonomy" id="2020962"/>
    <lineage>
        <taxon>Eukaryota</taxon>
        <taxon>Fungi</taxon>
        <taxon>Dikarya</taxon>
        <taxon>Basidiomycota</taxon>
        <taxon>Ustilaginomycotina</taxon>
        <taxon>Malasseziomycetes</taxon>
        <taxon>Malasseziales</taxon>
        <taxon>Malasseziaceae</taxon>
        <taxon>Malassezia</taxon>
    </lineage>
</organism>
<dbReference type="PANTHER" id="PTHR31123:SF1">
    <property type="entry name" value="ACCUMULATION OF DYADS PROTEIN 2-RELATED"/>
    <property type="match status" value="1"/>
</dbReference>
<comment type="subcellular location">
    <subcellularLocation>
        <location evidence="1">Membrane</location>
        <topology evidence="1">Multi-pass membrane protein</topology>
    </subcellularLocation>
</comment>
<evidence type="ECO:0000256" key="3">
    <source>
        <dbReference type="ARBA" id="ARBA00022692"/>
    </source>
</evidence>
<evidence type="ECO:0000256" key="6">
    <source>
        <dbReference type="SAM" id="Phobius"/>
    </source>
</evidence>
<dbReference type="NCBIfam" id="NF038013">
    <property type="entry name" value="AceTr_1"/>
    <property type="match status" value="1"/>
</dbReference>
<dbReference type="GO" id="GO:0005886">
    <property type="term" value="C:plasma membrane"/>
    <property type="evidence" value="ECO:0007669"/>
    <property type="project" value="TreeGrafter"/>
</dbReference>
<accession>A0A2N1J721</accession>
<dbReference type="GO" id="GO:0015123">
    <property type="term" value="F:acetate transmembrane transporter activity"/>
    <property type="evidence" value="ECO:0007669"/>
    <property type="project" value="TreeGrafter"/>
</dbReference>
<comment type="similarity">
    <text evidence="2">Belongs to the acetate uptake transporter (AceTr) (TC 2.A.96) family.</text>
</comment>
<dbReference type="AlphaFoldDB" id="A0A2N1J721"/>
<protein>
    <recommendedName>
        <fullName evidence="9">Ato2p</fullName>
    </recommendedName>
</protein>
<evidence type="ECO:0008006" key="9">
    <source>
        <dbReference type="Google" id="ProtNLM"/>
    </source>
</evidence>
<feature type="transmembrane region" description="Helical" evidence="6">
    <location>
        <begin position="217"/>
        <end position="235"/>
    </location>
</feature>